<dbReference type="Gene3D" id="1.25.40.390">
    <property type="match status" value="1"/>
</dbReference>
<keyword evidence="5" id="KW-0998">Cell outer membrane</keyword>
<proteinExistence type="inferred from homology"/>
<evidence type="ECO:0000313" key="8">
    <source>
        <dbReference type="EMBL" id="EID76488.1"/>
    </source>
</evidence>
<dbReference type="Proteomes" id="UP000005938">
    <property type="component" value="Unassembled WGS sequence"/>
</dbReference>
<evidence type="ECO:0000313" key="9">
    <source>
        <dbReference type="Proteomes" id="UP000005938"/>
    </source>
</evidence>
<dbReference type="OrthoDB" id="1097962at2"/>
<comment type="similarity">
    <text evidence="2">Belongs to the SusD family.</text>
</comment>
<organism evidence="8 9">
    <name type="scientific">Imtechella halotolerans K1</name>
    <dbReference type="NCBI Taxonomy" id="946077"/>
    <lineage>
        <taxon>Bacteria</taxon>
        <taxon>Pseudomonadati</taxon>
        <taxon>Bacteroidota</taxon>
        <taxon>Flavobacteriia</taxon>
        <taxon>Flavobacteriales</taxon>
        <taxon>Flavobacteriaceae</taxon>
        <taxon>Imtechella</taxon>
    </lineage>
</organism>
<dbReference type="Pfam" id="PF14322">
    <property type="entry name" value="SusD-like_3"/>
    <property type="match status" value="1"/>
</dbReference>
<dbReference type="eggNOG" id="ENOG502Z9XQ">
    <property type="taxonomic scope" value="Bacteria"/>
</dbReference>
<dbReference type="PROSITE" id="PS51257">
    <property type="entry name" value="PROKAR_LIPOPROTEIN"/>
    <property type="match status" value="1"/>
</dbReference>
<accession>I0WJC2</accession>
<comment type="subcellular location">
    <subcellularLocation>
        <location evidence="1">Cell outer membrane</location>
    </subcellularLocation>
</comment>
<keyword evidence="4" id="KW-0472">Membrane</keyword>
<evidence type="ECO:0000259" key="6">
    <source>
        <dbReference type="Pfam" id="PF07980"/>
    </source>
</evidence>
<dbReference type="RefSeq" id="WP_008236365.1">
    <property type="nucleotide sequence ID" value="NZ_AJJU01000002.1"/>
</dbReference>
<comment type="caution">
    <text evidence="8">The sequence shown here is derived from an EMBL/GenBank/DDBJ whole genome shotgun (WGS) entry which is preliminary data.</text>
</comment>
<dbReference type="InterPro" id="IPR012944">
    <property type="entry name" value="SusD_RagB_dom"/>
</dbReference>
<keyword evidence="9" id="KW-1185">Reference proteome</keyword>
<name>I0WJC2_9FLAO</name>
<keyword evidence="3" id="KW-0732">Signal</keyword>
<evidence type="ECO:0000259" key="7">
    <source>
        <dbReference type="Pfam" id="PF14322"/>
    </source>
</evidence>
<gene>
    <name evidence="8" type="ORF">W5A_00655</name>
</gene>
<dbReference type="STRING" id="946077.W5A_00655"/>
<dbReference type="InterPro" id="IPR033985">
    <property type="entry name" value="SusD-like_N"/>
</dbReference>
<dbReference type="InterPro" id="IPR011990">
    <property type="entry name" value="TPR-like_helical_dom_sf"/>
</dbReference>
<protein>
    <submittedName>
        <fullName evidence="8">RagB/SusD domain-containing protein</fullName>
    </submittedName>
</protein>
<dbReference type="EMBL" id="AJJU01000002">
    <property type="protein sequence ID" value="EID76488.1"/>
    <property type="molecule type" value="Genomic_DNA"/>
</dbReference>
<evidence type="ECO:0000256" key="5">
    <source>
        <dbReference type="ARBA" id="ARBA00023237"/>
    </source>
</evidence>
<sequence length="488" mass="56088">MKNIRNITFSILGLFAISACSSDWLDETSTLQIRAEKQFQTEEGFKDALIGVYISMTRPEMYSKDMTWYLVDLLSRQYADLPPLARYENIQQFNYATSRSTGQIDNIWQKSYNTIANINSALYYIDKNKEVLDPLNYSLIKGELLGLRAFIHFDLLRLFGLGNLTQRNLNSEFTIPYVTSNSKEITPSRPYGETFTLLQNDLNQAAELLKKDPIYIHNTNSSEHFSEVNREGFYDDREQRMNYYAVRALQARSLLWMGNDQEIDQAKIAALEVIEEAPFQLITSENYLVSNDPILYPEVLFTLNVNGLANLSNPLLNANSETNYDAVFISETDASEIYETQNVNVGIADVRYNTMLTSQTRGLVSIKLLQRNVTMHPNQVPLMKLAEMYYIMAEYFIGEQDTAQAVFYLNKVRSSRGILDELPITLTPEQLDEELQKEYRKEFISEGQLFFFYKRLGKTTIPGVPTTVEVNDNIYVLPLPDNELEFGS</sequence>
<dbReference type="Pfam" id="PF07980">
    <property type="entry name" value="SusD_RagB"/>
    <property type="match status" value="1"/>
</dbReference>
<dbReference type="GO" id="GO:0009279">
    <property type="term" value="C:cell outer membrane"/>
    <property type="evidence" value="ECO:0007669"/>
    <property type="project" value="UniProtKB-SubCell"/>
</dbReference>
<dbReference type="AlphaFoldDB" id="I0WJC2"/>
<reference evidence="8 9" key="1">
    <citation type="journal article" date="2012" name="J. Bacteriol.">
        <title>Genome Sequence of the Halotolerant Bacterium Imtechella halotolerans K1T.</title>
        <authorList>
            <person name="Kumar S."/>
            <person name="Vikram S."/>
            <person name="Subramanian S."/>
            <person name="Raghava G.P."/>
            <person name="Pinnaka A.K."/>
        </authorList>
    </citation>
    <scope>NUCLEOTIDE SEQUENCE [LARGE SCALE GENOMIC DNA]</scope>
    <source>
        <strain evidence="8 9">K1</strain>
    </source>
</reference>
<dbReference type="PATRIC" id="fig|946077.3.peg.136"/>
<evidence type="ECO:0000256" key="4">
    <source>
        <dbReference type="ARBA" id="ARBA00023136"/>
    </source>
</evidence>
<evidence type="ECO:0000256" key="1">
    <source>
        <dbReference type="ARBA" id="ARBA00004442"/>
    </source>
</evidence>
<evidence type="ECO:0000256" key="3">
    <source>
        <dbReference type="ARBA" id="ARBA00022729"/>
    </source>
</evidence>
<feature type="domain" description="SusD-like N-terminal" evidence="7">
    <location>
        <begin position="23"/>
        <end position="219"/>
    </location>
</feature>
<evidence type="ECO:0000256" key="2">
    <source>
        <dbReference type="ARBA" id="ARBA00006275"/>
    </source>
</evidence>
<feature type="domain" description="RagB/SusD" evidence="6">
    <location>
        <begin position="371"/>
        <end position="455"/>
    </location>
</feature>
<dbReference type="SUPFAM" id="SSF48452">
    <property type="entry name" value="TPR-like"/>
    <property type="match status" value="1"/>
</dbReference>